<keyword evidence="2 6" id="KW-0812">Transmembrane</keyword>
<evidence type="ECO:0000256" key="1">
    <source>
        <dbReference type="ARBA" id="ARBA00004141"/>
    </source>
</evidence>
<feature type="transmembrane region" description="Helical" evidence="6">
    <location>
        <begin position="82"/>
        <end position="101"/>
    </location>
</feature>
<dbReference type="PANTHER" id="PTHR11562">
    <property type="entry name" value="CATION EFFLUX PROTEIN/ ZINC TRANSPORTER"/>
    <property type="match status" value="1"/>
</dbReference>
<evidence type="ECO:0000313" key="8">
    <source>
        <dbReference type="EMBL" id="MQX51991.1"/>
    </source>
</evidence>
<reference evidence="8 9" key="1">
    <citation type="submission" date="2019-10" db="EMBL/GenBank/DDBJ databases">
        <title>Alcanivorax sp.PA15-N-34 draft genome sequence.</title>
        <authorList>
            <person name="Liao X."/>
            <person name="Shao Z."/>
        </authorList>
    </citation>
    <scope>NUCLEOTIDE SEQUENCE [LARGE SCALE GENOMIC DNA]</scope>
    <source>
        <strain evidence="8 9">PA15-N-34</strain>
    </source>
</reference>
<feature type="transmembrane region" description="Helical" evidence="6">
    <location>
        <begin position="107"/>
        <end position="128"/>
    </location>
</feature>
<feature type="transmembrane region" description="Helical" evidence="6">
    <location>
        <begin position="172"/>
        <end position="190"/>
    </location>
</feature>
<evidence type="ECO:0000256" key="5">
    <source>
        <dbReference type="ARBA" id="ARBA00023136"/>
    </source>
</evidence>
<keyword evidence="3" id="KW-0813">Transport</keyword>
<dbReference type="InterPro" id="IPR027469">
    <property type="entry name" value="Cation_efflux_TMD_sf"/>
</dbReference>
<feature type="domain" description="Cation efflux protein transmembrane" evidence="7">
    <location>
        <begin position="20"/>
        <end position="194"/>
    </location>
</feature>
<dbReference type="GO" id="GO:0005886">
    <property type="term" value="C:plasma membrane"/>
    <property type="evidence" value="ECO:0007669"/>
    <property type="project" value="TreeGrafter"/>
</dbReference>
<keyword evidence="3" id="KW-0864">Zinc transport</keyword>
<dbReference type="RefSeq" id="WP_153498747.1">
    <property type="nucleotide sequence ID" value="NZ_WIRE01000001.1"/>
</dbReference>
<keyword evidence="4 6" id="KW-1133">Transmembrane helix</keyword>
<dbReference type="InterPro" id="IPR058533">
    <property type="entry name" value="Cation_efflux_TM"/>
</dbReference>
<name>A0A6N7LU97_9GAMM</name>
<dbReference type="GO" id="GO:0005385">
    <property type="term" value="F:zinc ion transmembrane transporter activity"/>
    <property type="evidence" value="ECO:0007669"/>
    <property type="project" value="TreeGrafter"/>
</dbReference>
<evidence type="ECO:0000256" key="2">
    <source>
        <dbReference type="ARBA" id="ARBA00022692"/>
    </source>
</evidence>
<dbReference type="PANTHER" id="PTHR11562:SF17">
    <property type="entry name" value="RE54080P-RELATED"/>
    <property type="match status" value="1"/>
</dbReference>
<keyword evidence="9" id="KW-1185">Reference proteome</keyword>
<feature type="transmembrane region" description="Helical" evidence="6">
    <location>
        <begin position="52"/>
        <end position="70"/>
    </location>
</feature>
<feature type="transmembrane region" description="Helical" evidence="6">
    <location>
        <begin position="149"/>
        <end position="166"/>
    </location>
</feature>
<comment type="subcellular location">
    <subcellularLocation>
        <location evidence="1">Membrane</location>
        <topology evidence="1">Multi-pass membrane protein</topology>
    </subcellularLocation>
</comment>
<evidence type="ECO:0000313" key="9">
    <source>
        <dbReference type="Proteomes" id="UP000469421"/>
    </source>
</evidence>
<dbReference type="InterPro" id="IPR050681">
    <property type="entry name" value="CDF/SLC30A"/>
</dbReference>
<keyword evidence="3" id="KW-0862">Zinc</keyword>
<sequence length="218" mass="22814">MSGCDCSFEANNRDQRRVLKILLAINATMFVIELVTGWLAQSTGLLADSLDMFADAAVYAISLSAVGAVMSRKVRAARVSGVLQVLLGLGVVIEVARRFWFGSDPEGTLMIAIGALALAANVTCLALLARHRDGEVHMRASWIFSANDVLANLGVLAAAGLVMLTGSRLPDLIIGALIAAIVIYGGITILREAGESAQADACDDDKAACDLENHSGEG</sequence>
<dbReference type="Proteomes" id="UP000469421">
    <property type="component" value="Unassembled WGS sequence"/>
</dbReference>
<dbReference type="AlphaFoldDB" id="A0A6N7LU97"/>
<dbReference type="Pfam" id="PF01545">
    <property type="entry name" value="Cation_efflux"/>
    <property type="match status" value="1"/>
</dbReference>
<evidence type="ECO:0000259" key="7">
    <source>
        <dbReference type="Pfam" id="PF01545"/>
    </source>
</evidence>
<dbReference type="SUPFAM" id="SSF161111">
    <property type="entry name" value="Cation efflux protein transmembrane domain-like"/>
    <property type="match status" value="1"/>
</dbReference>
<gene>
    <name evidence="8" type="ORF">GFN93_01945</name>
</gene>
<keyword evidence="3" id="KW-0406">Ion transport</keyword>
<proteinExistence type="predicted"/>
<evidence type="ECO:0000256" key="3">
    <source>
        <dbReference type="ARBA" id="ARBA00022906"/>
    </source>
</evidence>
<feature type="transmembrane region" description="Helical" evidence="6">
    <location>
        <begin position="21"/>
        <end position="40"/>
    </location>
</feature>
<evidence type="ECO:0000256" key="4">
    <source>
        <dbReference type="ARBA" id="ARBA00022989"/>
    </source>
</evidence>
<accession>A0A6N7LU97</accession>
<dbReference type="EMBL" id="WIRE01000001">
    <property type="protein sequence ID" value="MQX51991.1"/>
    <property type="molecule type" value="Genomic_DNA"/>
</dbReference>
<organism evidence="8 9">
    <name type="scientific">Alcanivorax sediminis</name>
    <dbReference type="NCBI Taxonomy" id="2663008"/>
    <lineage>
        <taxon>Bacteria</taxon>
        <taxon>Pseudomonadati</taxon>
        <taxon>Pseudomonadota</taxon>
        <taxon>Gammaproteobacteria</taxon>
        <taxon>Oceanospirillales</taxon>
        <taxon>Alcanivoracaceae</taxon>
        <taxon>Alcanivorax</taxon>
    </lineage>
</organism>
<evidence type="ECO:0000256" key="6">
    <source>
        <dbReference type="SAM" id="Phobius"/>
    </source>
</evidence>
<keyword evidence="5 6" id="KW-0472">Membrane</keyword>
<dbReference type="Gene3D" id="1.20.1510.10">
    <property type="entry name" value="Cation efflux protein transmembrane domain"/>
    <property type="match status" value="1"/>
</dbReference>
<comment type="caution">
    <text evidence="8">The sequence shown here is derived from an EMBL/GenBank/DDBJ whole genome shotgun (WGS) entry which is preliminary data.</text>
</comment>
<protein>
    <submittedName>
        <fullName evidence="8">Cation transporter</fullName>
    </submittedName>
</protein>